<comment type="similarity">
    <text evidence="5">Belongs to the YqgF HJR family.</text>
</comment>
<dbReference type="SMART" id="SM00732">
    <property type="entry name" value="YqgFc"/>
    <property type="match status" value="1"/>
</dbReference>
<gene>
    <name evidence="7" type="ORF">EH55_07630</name>
</gene>
<dbReference type="SUPFAM" id="SSF53098">
    <property type="entry name" value="Ribonuclease H-like"/>
    <property type="match status" value="1"/>
</dbReference>
<dbReference type="InterPro" id="IPR005227">
    <property type="entry name" value="YqgF"/>
</dbReference>
<dbReference type="GO" id="GO:0005829">
    <property type="term" value="C:cytosol"/>
    <property type="evidence" value="ECO:0007669"/>
    <property type="project" value="TreeGrafter"/>
</dbReference>
<evidence type="ECO:0000256" key="4">
    <source>
        <dbReference type="ARBA" id="ARBA00022801"/>
    </source>
</evidence>
<dbReference type="InterPro" id="IPR006641">
    <property type="entry name" value="YqgF/RNaseH-like_dom"/>
</dbReference>
<dbReference type="RefSeq" id="WP_037977207.1">
    <property type="nucleotide sequence ID" value="NZ_CAMETI010000030.1"/>
</dbReference>
<sequence length="141" mass="15675">MTRRVIALDIGAVRIGVAVSDPLGGFAQGLAVLSAKGDWLSELEKIISRYGSPKLLIGLPRRTDGSEGPEAERMRETERTIKERFPEIETEFWDERFTTTIAQRALLEADVSRAGRKKKVDEVAATLLLQSYLDSRNVTLS</sequence>
<name>A0A073IQH0_9BACT</name>
<dbReference type="NCBIfam" id="TIGR00250">
    <property type="entry name" value="RNAse_H_YqgF"/>
    <property type="match status" value="1"/>
</dbReference>
<dbReference type="STRING" id="2754.EH55_07630"/>
<accession>A0A073IQH0</accession>
<evidence type="ECO:0000313" key="7">
    <source>
        <dbReference type="EMBL" id="KEJ91830.1"/>
    </source>
</evidence>
<evidence type="ECO:0000256" key="5">
    <source>
        <dbReference type="HAMAP-Rule" id="MF_00651"/>
    </source>
</evidence>
<evidence type="ECO:0000259" key="6">
    <source>
        <dbReference type="SMART" id="SM00732"/>
    </source>
</evidence>
<keyword evidence="8" id="KW-1185">Reference proteome</keyword>
<comment type="subcellular location">
    <subcellularLocation>
        <location evidence="5">Cytoplasm</location>
    </subcellularLocation>
</comment>
<keyword evidence="1 5" id="KW-0963">Cytoplasm</keyword>
<organism evidence="7 8">
    <name type="scientific">Synergistes jonesii</name>
    <dbReference type="NCBI Taxonomy" id="2754"/>
    <lineage>
        <taxon>Bacteria</taxon>
        <taxon>Thermotogati</taxon>
        <taxon>Synergistota</taxon>
        <taxon>Synergistia</taxon>
        <taxon>Synergistales</taxon>
        <taxon>Synergistaceae</taxon>
        <taxon>Synergistes</taxon>
    </lineage>
</organism>
<proteinExistence type="inferred from homology"/>
<dbReference type="InterPro" id="IPR012337">
    <property type="entry name" value="RNaseH-like_sf"/>
</dbReference>
<evidence type="ECO:0000256" key="3">
    <source>
        <dbReference type="ARBA" id="ARBA00022722"/>
    </source>
</evidence>
<reference evidence="7 8" key="1">
    <citation type="submission" date="2014-04" db="EMBL/GenBank/DDBJ databases">
        <title>Draft Genome Sequence of Synergistes jonesii.</title>
        <authorList>
            <person name="Coil D.A."/>
            <person name="Eisen J.A."/>
            <person name="Holland-Moritz H.E."/>
        </authorList>
    </citation>
    <scope>NUCLEOTIDE SEQUENCE [LARGE SCALE GENOMIC DNA]</scope>
    <source>
        <strain evidence="7 8">78-1</strain>
    </source>
</reference>
<dbReference type="OrthoDB" id="9796140at2"/>
<keyword evidence="3 5" id="KW-0540">Nuclease</keyword>
<dbReference type="PANTHER" id="PTHR33317">
    <property type="entry name" value="POLYNUCLEOTIDYL TRANSFERASE, RIBONUCLEASE H-LIKE SUPERFAMILY PROTEIN"/>
    <property type="match status" value="1"/>
</dbReference>
<dbReference type="Gene3D" id="3.30.420.140">
    <property type="entry name" value="YqgF/RNase H-like domain"/>
    <property type="match status" value="1"/>
</dbReference>
<feature type="domain" description="YqgF/RNase H-like" evidence="6">
    <location>
        <begin position="3"/>
        <end position="102"/>
    </location>
</feature>
<dbReference type="Pfam" id="PF03652">
    <property type="entry name" value="RuvX"/>
    <property type="match status" value="1"/>
</dbReference>
<dbReference type="GO" id="GO:0016788">
    <property type="term" value="F:hydrolase activity, acting on ester bonds"/>
    <property type="evidence" value="ECO:0007669"/>
    <property type="project" value="UniProtKB-UniRule"/>
</dbReference>
<evidence type="ECO:0000256" key="2">
    <source>
        <dbReference type="ARBA" id="ARBA00022517"/>
    </source>
</evidence>
<dbReference type="eggNOG" id="COG0816">
    <property type="taxonomic scope" value="Bacteria"/>
</dbReference>
<evidence type="ECO:0000313" key="8">
    <source>
        <dbReference type="Proteomes" id="UP000027665"/>
    </source>
</evidence>
<keyword evidence="4 5" id="KW-0378">Hydrolase</keyword>
<dbReference type="HAMAP" id="MF_00651">
    <property type="entry name" value="Nuclease_YqgF"/>
    <property type="match status" value="1"/>
</dbReference>
<dbReference type="GO" id="GO:0004518">
    <property type="term" value="F:nuclease activity"/>
    <property type="evidence" value="ECO:0007669"/>
    <property type="project" value="UniProtKB-KW"/>
</dbReference>
<comment type="caution">
    <text evidence="7">The sequence shown here is derived from an EMBL/GenBank/DDBJ whole genome shotgun (WGS) entry which is preliminary data.</text>
</comment>
<dbReference type="EC" id="3.1.-.-" evidence="5"/>
<dbReference type="InterPro" id="IPR037027">
    <property type="entry name" value="YqgF/RNaseH-like_dom_sf"/>
</dbReference>
<dbReference type="AlphaFoldDB" id="A0A073IQH0"/>
<dbReference type="EMBL" id="JMKI01000037">
    <property type="protein sequence ID" value="KEJ91830.1"/>
    <property type="molecule type" value="Genomic_DNA"/>
</dbReference>
<comment type="function">
    <text evidence="5">Could be a nuclease involved in processing of the 5'-end of pre-16S rRNA.</text>
</comment>
<dbReference type="GO" id="GO:0000967">
    <property type="term" value="P:rRNA 5'-end processing"/>
    <property type="evidence" value="ECO:0007669"/>
    <property type="project" value="UniProtKB-UniRule"/>
</dbReference>
<evidence type="ECO:0000256" key="1">
    <source>
        <dbReference type="ARBA" id="ARBA00022490"/>
    </source>
</evidence>
<dbReference type="CDD" id="cd16964">
    <property type="entry name" value="YqgF"/>
    <property type="match status" value="1"/>
</dbReference>
<dbReference type="GeneID" id="90984110"/>
<protein>
    <recommendedName>
        <fullName evidence="5">Putative pre-16S rRNA nuclease</fullName>
        <ecNumber evidence="5">3.1.-.-</ecNumber>
    </recommendedName>
</protein>
<keyword evidence="2 5" id="KW-0690">Ribosome biogenesis</keyword>
<dbReference type="PANTHER" id="PTHR33317:SF4">
    <property type="entry name" value="POLYNUCLEOTIDYL TRANSFERASE, RIBONUCLEASE H-LIKE SUPERFAMILY PROTEIN"/>
    <property type="match status" value="1"/>
</dbReference>
<dbReference type="Proteomes" id="UP000027665">
    <property type="component" value="Unassembled WGS sequence"/>
</dbReference>